<sequence>MKQTLSWFQVITLSSSSYLPLMFWFFPRIAVEQAGLDALWAVLGVVIVGVITGWIIGLNNERFPKATGADMSRVVWGKWIGTAVDVLYFPVYLCFTALCIFFFVTVLNSFFPNTPLWILVVTLCLVAARGAWLGIESLARVASIIHPFTWLGIVVIFLVLLFQAHRLWIPHTVTSWTNTINGIYHLYPLYFGFDIVLMLNPYYQHKKRQSVWYPIISTIAGGVIIVVVSLAVILNLGWEATRDISFSLPFAIQLLRLTGSPVERVGIFIIILATAFTVLFVSNAIWALSTLTARIFNMSGDKYKWFISPVAILTMIVACSFRNEQQAFQFLDKYLVPLSWVVLLSIPLLLWMTAKLRGLKTEPVPSQRTET</sequence>
<feature type="transmembrane region" description="Helical" evidence="8">
    <location>
        <begin position="147"/>
        <end position="164"/>
    </location>
</feature>
<dbReference type="Gene3D" id="1.20.1740.10">
    <property type="entry name" value="Amino acid/polyamine transporter I"/>
    <property type="match status" value="1"/>
</dbReference>
<keyword evidence="5 8" id="KW-0812">Transmembrane</keyword>
<evidence type="ECO:0000313" key="9">
    <source>
        <dbReference type="EMBL" id="MFB5193014.1"/>
    </source>
</evidence>
<organism evidence="9 10">
    <name type="scientific">Alicyclobacillus fastidiosus</name>
    <dbReference type="NCBI Taxonomy" id="392011"/>
    <lineage>
        <taxon>Bacteria</taxon>
        <taxon>Bacillati</taxon>
        <taxon>Bacillota</taxon>
        <taxon>Bacilli</taxon>
        <taxon>Bacillales</taxon>
        <taxon>Alicyclobacillaceae</taxon>
        <taxon>Alicyclobacillus</taxon>
    </lineage>
</organism>
<feature type="transmembrane region" description="Helical" evidence="8">
    <location>
        <begin position="116"/>
        <end position="135"/>
    </location>
</feature>
<dbReference type="PANTHER" id="PTHR34975">
    <property type="entry name" value="SPORE GERMINATION PROTEIN A2"/>
    <property type="match status" value="1"/>
</dbReference>
<keyword evidence="7 8" id="KW-0472">Membrane</keyword>
<keyword evidence="10" id="KW-1185">Reference proteome</keyword>
<evidence type="ECO:0000256" key="2">
    <source>
        <dbReference type="ARBA" id="ARBA00007998"/>
    </source>
</evidence>
<evidence type="ECO:0000256" key="5">
    <source>
        <dbReference type="ARBA" id="ARBA00022692"/>
    </source>
</evidence>
<keyword evidence="3" id="KW-0813">Transport</keyword>
<dbReference type="EMBL" id="JBDXSU010000035">
    <property type="protein sequence ID" value="MFB5193014.1"/>
    <property type="molecule type" value="Genomic_DNA"/>
</dbReference>
<feature type="transmembrane region" description="Helical" evidence="8">
    <location>
        <begin position="303"/>
        <end position="323"/>
    </location>
</feature>
<reference evidence="9 10" key="1">
    <citation type="journal article" date="2024" name="Int. J. Mol. Sci.">
        <title>Exploration of Alicyclobacillus spp. Genome in Search of Antibiotic Resistance.</title>
        <authorList>
            <person name="Bucka-Kolendo J."/>
            <person name="Kiousi D.E."/>
            <person name="Dekowska A."/>
            <person name="Mikolajczuk-Szczyrba A."/>
            <person name="Karadedos D.M."/>
            <person name="Michael P."/>
            <person name="Galanis A."/>
            <person name="Sokolowska B."/>
        </authorList>
    </citation>
    <scope>NUCLEOTIDE SEQUENCE [LARGE SCALE GENOMIC DNA]</scope>
    <source>
        <strain evidence="9 10">KKP 3000</strain>
    </source>
</reference>
<comment type="similarity">
    <text evidence="2">Belongs to the amino acid-polyamine-organocation (APC) superfamily. Spore germination protein (SGP) (TC 2.A.3.9) family.</text>
</comment>
<evidence type="ECO:0000256" key="8">
    <source>
        <dbReference type="SAM" id="Phobius"/>
    </source>
</evidence>
<evidence type="ECO:0000256" key="4">
    <source>
        <dbReference type="ARBA" id="ARBA00022544"/>
    </source>
</evidence>
<accession>A0ABV5AL52</accession>
<gene>
    <name evidence="9" type="ORF">KKP3000_002610</name>
</gene>
<feature type="transmembrane region" description="Helical" evidence="8">
    <location>
        <begin position="184"/>
        <end position="203"/>
    </location>
</feature>
<feature type="transmembrane region" description="Helical" evidence="8">
    <location>
        <begin position="265"/>
        <end position="291"/>
    </location>
</feature>
<name>A0ABV5AL52_9BACL</name>
<dbReference type="PANTHER" id="PTHR34975:SF2">
    <property type="entry name" value="SPORE GERMINATION PROTEIN A2"/>
    <property type="match status" value="1"/>
</dbReference>
<feature type="transmembrane region" description="Helical" evidence="8">
    <location>
        <begin position="38"/>
        <end position="58"/>
    </location>
</feature>
<proteinExistence type="inferred from homology"/>
<feature type="transmembrane region" description="Helical" evidence="8">
    <location>
        <begin position="7"/>
        <end position="26"/>
    </location>
</feature>
<comment type="caution">
    <text evidence="9">The sequence shown here is derived from an EMBL/GenBank/DDBJ whole genome shotgun (WGS) entry which is preliminary data.</text>
</comment>
<dbReference type="RefSeq" id="WP_268008799.1">
    <property type="nucleotide sequence ID" value="NZ_BSUT01000003.1"/>
</dbReference>
<dbReference type="Proteomes" id="UP001579974">
    <property type="component" value="Unassembled WGS sequence"/>
</dbReference>
<evidence type="ECO:0000256" key="7">
    <source>
        <dbReference type="ARBA" id="ARBA00023136"/>
    </source>
</evidence>
<dbReference type="Pfam" id="PF03845">
    <property type="entry name" value="Spore_permease"/>
    <property type="match status" value="1"/>
</dbReference>
<evidence type="ECO:0000256" key="3">
    <source>
        <dbReference type="ARBA" id="ARBA00022448"/>
    </source>
</evidence>
<keyword evidence="4" id="KW-0309">Germination</keyword>
<protein>
    <submittedName>
        <fullName evidence="9">GerAB/ArcD/ProY family transporter</fullName>
    </submittedName>
</protein>
<dbReference type="InterPro" id="IPR004761">
    <property type="entry name" value="Spore_GerAB"/>
</dbReference>
<feature type="transmembrane region" description="Helical" evidence="8">
    <location>
        <begin position="335"/>
        <end position="354"/>
    </location>
</feature>
<feature type="transmembrane region" description="Helical" evidence="8">
    <location>
        <begin position="79"/>
        <end position="104"/>
    </location>
</feature>
<keyword evidence="6 8" id="KW-1133">Transmembrane helix</keyword>
<evidence type="ECO:0000313" key="10">
    <source>
        <dbReference type="Proteomes" id="UP001579974"/>
    </source>
</evidence>
<comment type="subcellular location">
    <subcellularLocation>
        <location evidence="1">Membrane</location>
        <topology evidence="1">Multi-pass membrane protein</topology>
    </subcellularLocation>
</comment>
<evidence type="ECO:0000256" key="6">
    <source>
        <dbReference type="ARBA" id="ARBA00022989"/>
    </source>
</evidence>
<evidence type="ECO:0000256" key="1">
    <source>
        <dbReference type="ARBA" id="ARBA00004141"/>
    </source>
</evidence>
<feature type="transmembrane region" description="Helical" evidence="8">
    <location>
        <begin position="215"/>
        <end position="238"/>
    </location>
</feature>